<evidence type="ECO:0000256" key="3">
    <source>
        <dbReference type="SAM" id="MobiDB-lite"/>
    </source>
</evidence>
<dbReference type="InterPro" id="IPR052462">
    <property type="entry name" value="SLIRP/GR-RBP-like"/>
</dbReference>
<evidence type="ECO:0000259" key="4">
    <source>
        <dbReference type="PROSITE" id="PS50102"/>
    </source>
</evidence>
<feature type="compositionally biased region" description="Polar residues" evidence="3">
    <location>
        <begin position="1"/>
        <end position="11"/>
    </location>
</feature>
<dbReference type="InterPro" id="IPR000504">
    <property type="entry name" value="RRM_dom"/>
</dbReference>
<dbReference type="GO" id="GO:0003723">
    <property type="term" value="F:RNA binding"/>
    <property type="evidence" value="ECO:0007669"/>
    <property type="project" value="UniProtKB-UniRule"/>
</dbReference>
<keyword evidence="6" id="KW-1185">Reference proteome</keyword>
<protein>
    <submittedName>
        <fullName evidence="5">Transformer-2 protein homolog</fullName>
    </submittedName>
</protein>
<dbReference type="PANTHER" id="PTHR48027">
    <property type="entry name" value="HETEROGENEOUS NUCLEAR RIBONUCLEOPROTEIN 87F-RELATED"/>
    <property type="match status" value="1"/>
</dbReference>
<accession>A0AAV4B6K2</accession>
<dbReference type="EMBL" id="BLXT01004580">
    <property type="protein sequence ID" value="GFO14732.1"/>
    <property type="molecule type" value="Genomic_DNA"/>
</dbReference>
<dbReference type="SMART" id="SM00360">
    <property type="entry name" value="RRM"/>
    <property type="match status" value="1"/>
</dbReference>
<dbReference type="InterPro" id="IPR012677">
    <property type="entry name" value="Nucleotide-bd_a/b_plait_sf"/>
</dbReference>
<organism evidence="5 6">
    <name type="scientific">Plakobranchus ocellatus</name>
    <dbReference type="NCBI Taxonomy" id="259542"/>
    <lineage>
        <taxon>Eukaryota</taxon>
        <taxon>Metazoa</taxon>
        <taxon>Spiralia</taxon>
        <taxon>Lophotrochozoa</taxon>
        <taxon>Mollusca</taxon>
        <taxon>Gastropoda</taxon>
        <taxon>Heterobranchia</taxon>
        <taxon>Euthyneura</taxon>
        <taxon>Panpulmonata</taxon>
        <taxon>Sacoglossa</taxon>
        <taxon>Placobranchoidea</taxon>
        <taxon>Plakobranchidae</taxon>
        <taxon>Plakobranchus</taxon>
    </lineage>
</organism>
<comment type="caution">
    <text evidence="5">The sequence shown here is derived from an EMBL/GenBank/DDBJ whole genome shotgun (WGS) entry which is preliminary data.</text>
</comment>
<dbReference type="AlphaFoldDB" id="A0AAV4B6K2"/>
<feature type="compositionally biased region" description="Polar residues" evidence="3">
    <location>
        <begin position="36"/>
        <end position="51"/>
    </location>
</feature>
<reference evidence="5 6" key="1">
    <citation type="journal article" date="2021" name="Elife">
        <title>Chloroplast acquisition without the gene transfer in kleptoplastic sea slugs, Plakobranchus ocellatus.</title>
        <authorList>
            <person name="Maeda T."/>
            <person name="Takahashi S."/>
            <person name="Yoshida T."/>
            <person name="Shimamura S."/>
            <person name="Takaki Y."/>
            <person name="Nagai Y."/>
            <person name="Toyoda A."/>
            <person name="Suzuki Y."/>
            <person name="Arimoto A."/>
            <person name="Ishii H."/>
            <person name="Satoh N."/>
            <person name="Nishiyama T."/>
            <person name="Hasebe M."/>
            <person name="Maruyama T."/>
            <person name="Minagawa J."/>
            <person name="Obokata J."/>
            <person name="Shigenobu S."/>
        </authorList>
    </citation>
    <scope>NUCLEOTIDE SEQUENCE [LARGE SCALE GENOMIC DNA]</scope>
</reference>
<dbReference type="InterPro" id="IPR035979">
    <property type="entry name" value="RBD_domain_sf"/>
</dbReference>
<name>A0AAV4B6K2_9GAST</name>
<gene>
    <name evidence="5" type="ORF">PoB_004123700</name>
</gene>
<dbReference type="PROSITE" id="PS50102">
    <property type="entry name" value="RRM"/>
    <property type="match status" value="1"/>
</dbReference>
<keyword evidence="1 2" id="KW-0694">RNA-binding</keyword>
<feature type="compositionally biased region" description="Basic residues" evidence="3">
    <location>
        <begin position="54"/>
        <end position="67"/>
    </location>
</feature>
<proteinExistence type="predicted"/>
<dbReference type="CDD" id="cd12363">
    <property type="entry name" value="RRM_TRA2"/>
    <property type="match status" value="1"/>
</dbReference>
<dbReference type="Gene3D" id="3.30.70.330">
    <property type="match status" value="1"/>
</dbReference>
<dbReference type="SUPFAM" id="SSF54928">
    <property type="entry name" value="RNA-binding domain, RBD"/>
    <property type="match status" value="1"/>
</dbReference>
<evidence type="ECO:0000256" key="1">
    <source>
        <dbReference type="ARBA" id="ARBA00022884"/>
    </source>
</evidence>
<evidence type="ECO:0000313" key="5">
    <source>
        <dbReference type="EMBL" id="GFO14732.1"/>
    </source>
</evidence>
<sequence>MSKVSESTSIATFDDIKGVQKKNVSSLRSHRDKCTDFTNKNDSPSNRSESPQVKGKKRHKKRAHKRSASSSPSQEDRDSQKYDDKQIEACHCLGVFGLSSHTEERDLREVFSTFGDIDKLCLIYDKQTGQSKGFGFVYFKKTADAIIARKETQGLVLGGRHIRVDYSFTLQPHPSTPGKYKGHRRYLVIK</sequence>
<dbReference type="Pfam" id="PF00076">
    <property type="entry name" value="RRM_1"/>
    <property type="match status" value="1"/>
</dbReference>
<feature type="domain" description="RRM" evidence="4">
    <location>
        <begin position="91"/>
        <end position="169"/>
    </location>
</feature>
<evidence type="ECO:0000313" key="6">
    <source>
        <dbReference type="Proteomes" id="UP000735302"/>
    </source>
</evidence>
<dbReference type="Proteomes" id="UP000735302">
    <property type="component" value="Unassembled WGS sequence"/>
</dbReference>
<feature type="region of interest" description="Disordered" evidence="3">
    <location>
        <begin position="1"/>
        <end position="81"/>
    </location>
</feature>
<evidence type="ECO:0000256" key="2">
    <source>
        <dbReference type="PROSITE-ProRule" id="PRU00176"/>
    </source>
</evidence>